<evidence type="ECO:0000313" key="3">
    <source>
        <dbReference type="EMBL" id="CAK7905602.1"/>
    </source>
</evidence>
<dbReference type="PANTHER" id="PTHR47385:SF14">
    <property type="entry name" value="TRANSGELIN"/>
    <property type="match status" value="1"/>
</dbReference>
<dbReference type="InterPro" id="IPR050606">
    <property type="entry name" value="Calponin-like"/>
</dbReference>
<evidence type="ECO:0000256" key="1">
    <source>
        <dbReference type="SAM" id="MobiDB-lite"/>
    </source>
</evidence>
<reference evidence="3 4" key="1">
    <citation type="submission" date="2024-01" db="EMBL/GenBank/DDBJ databases">
        <authorList>
            <consortium name="Genoscope - CEA"/>
            <person name="William W."/>
        </authorList>
    </citation>
    <scope>NUCLEOTIDE SEQUENCE [LARGE SCALE GENOMIC DNA]</scope>
    <source>
        <strain evidence="3 4">29B2s-10</strain>
    </source>
</reference>
<name>A0ABP0ED15_9ASCO</name>
<dbReference type="InterPro" id="IPR001715">
    <property type="entry name" value="CH_dom"/>
</dbReference>
<protein>
    <submittedName>
        <fullName evidence="3">Transgelin</fullName>
    </submittedName>
</protein>
<organism evidence="3 4">
    <name type="scientific">[Candida] anglica</name>
    <dbReference type="NCBI Taxonomy" id="148631"/>
    <lineage>
        <taxon>Eukaryota</taxon>
        <taxon>Fungi</taxon>
        <taxon>Dikarya</taxon>
        <taxon>Ascomycota</taxon>
        <taxon>Saccharomycotina</taxon>
        <taxon>Pichiomycetes</taxon>
        <taxon>Debaryomycetaceae</taxon>
        <taxon>Kurtzmaniella</taxon>
    </lineage>
</organism>
<dbReference type="PRINTS" id="PR00888">
    <property type="entry name" value="SM22CALPONIN"/>
</dbReference>
<feature type="compositionally biased region" description="Basic and acidic residues" evidence="1">
    <location>
        <begin position="19"/>
        <end position="28"/>
    </location>
</feature>
<feature type="compositionally biased region" description="Polar residues" evidence="1">
    <location>
        <begin position="1"/>
        <end position="18"/>
    </location>
</feature>
<accession>A0ABP0ED15</accession>
<dbReference type="InterPro" id="IPR003096">
    <property type="entry name" value="SM22_calponin"/>
</dbReference>
<evidence type="ECO:0000259" key="2">
    <source>
        <dbReference type="PROSITE" id="PS50021"/>
    </source>
</evidence>
<feature type="domain" description="Calponin-homology (CH)" evidence="2">
    <location>
        <begin position="30"/>
        <end position="147"/>
    </location>
</feature>
<dbReference type="Proteomes" id="UP001497600">
    <property type="component" value="Chromosome D"/>
</dbReference>
<dbReference type="Gene3D" id="1.10.418.10">
    <property type="entry name" value="Calponin-like domain"/>
    <property type="match status" value="1"/>
</dbReference>
<evidence type="ECO:0000313" key="4">
    <source>
        <dbReference type="Proteomes" id="UP001497600"/>
    </source>
</evidence>
<dbReference type="PANTHER" id="PTHR47385">
    <property type="entry name" value="CALPONIN"/>
    <property type="match status" value="1"/>
</dbReference>
<dbReference type="SMART" id="SM00033">
    <property type="entry name" value="CH"/>
    <property type="match status" value="1"/>
</dbReference>
<dbReference type="EMBL" id="OZ004256">
    <property type="protein sequence ID" value="CAK7905602.1"/>
    <property type="molecule type" value="Genomic_DNA"/>
</dbReference>
<dbReference type="PROSITE" id="PS50021">
    <property type="entry name" value="CH"/>
    <property type="match status" value="1"/>
</dbReference>
<feature type="region of interest" description="Disordered" evidence="1">
    <location>
        <begin position="1"/>
        <end position="28"/>
    </location>
</feature>
<sequence length="177" mass="20292">MEYTYNQQSNQQASTNLDQDLKNSRNEKFTRGEVEAREWIFEVLTILPSVAQEHKQHGSDLIDILKDGKILCQLGNLLNLPGTNPCSKYKNSKMPFVQMENISFFLKACEMIGVPHDEIFQTVDLFERKDPYQVIVTLISFSRKAHVNNPKNFPKPVGPKIVKIKPPVPVKPVNLRK</sequence>
<dbReference type="InterPro" id="IPR036872">
    <property type="entry name" value="CH_dom_sf"/>
</dbReference>
<proteinExistence type="predicted"/>
<dbReference type="Pfam" id="PF00307">
    <property type="entry name" value="CH"/>
    <property type="match status" value="1"/>
</dbReference>
<dbReference type="SUPFAM" id="SSF47576">
    <property type="entry name" value="Calponin-homology domain, CH-domain"/>
    <property type="match status" value="1"/>
</dbReference>
<keyword evidence="4" id="KW-1185">Reference proteome</keyword>
<gene>
    <name evidence="3" type="primary">SCP1</name>
    <name evidence="3" type="ORF">CAAN4_D14840</name>
</gene>